<organism evidence="2 3">
    <name type="scientific">Actinomadura macrotermitis</name>
    <dbReference type="NCBI Taxonomy" id="2585200"/>
    <lineage>
        <taxon>Bacteria</taxon>
        <taxon>Bacillati</taxon>
        <taxon>Actinomycetota</taxon>
        <taxon>Actinomycetes</taxon>
        <taxon>Streptosporangiales</taxon>
        <taxon>Thermomonosporaceae</taxon>
        <taxon>Actinomadura</taxon>
    </lineage>
</organism>
<name>A0A7K0C4F3_9ACTN</name>
<evidence type="ECO:0000313" key="3">
    <source>
        <dbReference type="Proteomes" id="UP000487268"/>
    </source>
</evidence>
<dbReference type="OrthoDB" id="3537448at2"/>
<evidence type="ECO:0000313" key="2">
    <source>
        <dbReference type="EMBL" id="MQY08320.1"/>
    </source>
</evidence>
<dbReference type="Proteomes" id="UP000487268">
    <property type="component" value="Unassembled WGS sequence"/>
</dbReference>
<reference evidence="2 3" key="1">
    <citation type="submission" date="2019-10" db="EMBL/GenBank/DDBJ databases">
        <title>Actinomadura rubteroloni sp. nov. and Actinomadura macrotermitis sp. nov., isolated from the gut of fungus growing-termite Macrotermes natalensis.</title>
        <authorList>
            <person name="Benndorf R."/>
            <person name="Martin K."/>
            <person name="Kuefner M."/>
            <person name="De Beer W."/>
            <person name="Kaster A.-K."/>
            <person name="Vollmers J."/>
            <person name="Poulsen M."/>
            <person name="Beemelmanns C."/>
        </authorList>
    </citation>
    <scope>NUCLEOTIDE SEQUENCE [LARGE SCALE GENOMIC DNA]</scope>
    <source>
        <strain evidence="2 3">RB68</strain>
    </source>
</reference>
<comment type="caution">
    <text evidence="2">The sequence shown here is derived from an EMBL/GenBank/DDBJ whole genome shotgun (WGS) entry which is preliminary data.</text>
</comment>
<sequence>MPKTWMIAEYLRPFVRWRINRADPSDGGRNARAAIGLIDAAAYAMQTRDDVPAVARMTAAGCFAGGRFDPGAEGEAIIRGWHYDTPAGSPADLLNLLAEAAERTRAVRPSGAGKALTARRPLLPRPRRGA</sequence>
<evidence type="ECO:0000256" key="1">
    <source>
        <dbReference type="SAM" id="MobiDB-lite"/>
    </source>
</evidence>
<gene>
    <name evidence="2" type="ORF">ACRB68_64270</name>
</gene>
<proteinExistence type="predicted"/>
<feature type="region of interest" description="Disordered" evidence="1">
    <location>
        <begin position="108"/>
        <end position="130"/>
    </location>
</feature>
<protein>
    <submittedName>
        <fullName evidence="2">Uncharacterized protein</fullName>
    </submittedName>
</protein>
<dbReference type="RefSeq" id="WP_153539032.1">
    <property type="nucleotide sequence ID" value="NZ_WEGH01000004.1"/>
</dbReference>
<accession>A0A7K0C4F3</accession>
<dbReference type="AlphaFoldDB" id="A0A7K0C4F3"/>
<dbReference type="EMBL" id="WEGH01000004">
    <property type="protein sequence ID" value="MQY08320.1"/>
    <property type="molecule type" value="Genomic_DNA"/>
</dbReference>
<keyword evidence="3" id="KW-1185">Reference proteome</keyword>